<dbReference type="Proteomes" id="UP000054926">
    <property type="component" value="Unassembled WGS sequence"/>
</dbReference>
<dbReference type="PANTHER" id="PTHR43140">
    <property type="entry name" value="TYPE-1 RESTRICTION ENZYME ECOKI SPECIFICITY PROTEIN"/>
    <property type="match status" value="1"/>
</dbReference>
<dbReference type="InterPro" id="IPR044946">
    <property type="entry name" value="Restrct_endonuc_typeI_TRD_sf"/>
</dbReference>
<keyword evidence="6" id="KW-1185">Reference proteome</keyword>
<proteinExistence type="inferred from homology"/>
<keyword evidence="2" id="KW-0680">Restriction system</keyword>
<dbReference type="GO" id="GO:0009307">
    <property type="term" value="P:DNA restriction-modification system"/>
    <property type="evidence" value="ECO:0007669"/>
    <property type="project" value="UniProtKB-KW"/>
</dbReference>
<dbReference type="STRING" id="947033.Lste_2933"/>
<dbReference type="OrthoDB" id="5653206at2"/>
<dbReference type="AlphaFoldDB" id="A0A0W0ZC93"/>
<sequence length="463" mass="52886">MRKKHTIGDFMKRIKRPVELITDKEYKLVTIKMNHKGVILRELKKGAEIKSNMFQVKEGDFILSGIDARNGAFGIVPAELDGAIVTNDFWYFDIDESVINKQLFLQLTSTTWFDEICKRGSDGTTQRIRLQKDKFLNQEIYLPSPNIQNELLLKIHSVKSKQTDFNKNNILQLEQIKQLRQTILQEAIQGKLTENWRVANPGIEPASHLLSRIKHEKQRLVDEKKIKLDKPLPPINEEQMPYVLPDSWVWCRLGDTGLFGRGKSKHRPRNDAILFKFGTYPFVQTGDVAQSKTNDYLINSYSQKYNEAGLSQSKIWPAGTLCITIAANIAETGFLGIDACFPDSVVGFNSLIDNVTTKYIKYFIDISRKEIEKFAPATAQKNINLGIINTLCVPFPPLSEQKIIVEKVDTLIKKCRDLEEKIKQNSIYAEQLMQSLIKEAFDPTQTKQKIVTKVSCENTVTTI</sequence>
<evidence type="ECO:0000313" key="6">
    <source>
        <dbReference type="Proteomes" id="UP000054926"/>
    </source>
</evidence>
<evidence type="ECO:0000313" key="5">
    <source>
        <dbReference type="EMBL" id="KTD66727.1"/>
    </source>
</evidence>
<organism evidence="5 6">
    <name type="scientific">Legionella steelei</name>
    <dbReference type="NCBI Taxonomy" id="947033"/>
    <lineage>
        <taxon>Bacteria</taxon>
        <taxon>Pseudomonadati</taxon>
        <taxon>Pseudomonadota</taxon>
        <taxon>Gammaproteobacteria</taxon>
        <taxon>Legionellales</taxon>
        <taxon>Legionellaceae</taxon>
        <taxon>Legionella</taxon>
    </lineage>
</organism>
<dbReference type="Pfam" id="PF01420">
    <property type="entry name" value="Methylase_S"/>
    <property type="match status" value="2"/>
</dbReference>
<reference evidence="5 6" key="1">
    <citation type="submission" date="2015-11" db="EMBL/GenBank/DDBJ databases">
        <title>Genomic analysis of 38 Legionella species identifies large and diverse effector repertoires.</title>
        <authorList>
            <person name="Burstein D."/>
            <person name="Amaro F."/>
            <person name="Zusman T."/>
            <person name="Lifshitz Z."/>
            <person name="Cohen O."/>
            <person name="Gilbert J.A."/>
            <person name="Pupko T."/>
            <person name="Shuman H.A."/>
            <person name="Segal G."/>
        </authorList>
    </citation>
    <scope>NUCLEOTIDE SEQUENCE [LARGE SCALE GENOMIC DNA]</scope>
    <source>
        <strain evidence="5 6">IMVS3376</strain>
    </source>
</reference>
<dbReference type="Gene3D" id="3.90.220.20">
    <property type="entry name" value="DNA methylase specificity domains"/>
    <property type="match status" value="2"/>
</dbReference>
<accession>A0A0W0ZC93</accession>
<feature type="domain" description="Type I restriction modification DNA specificity" evidence="4">
    <location>
        <begin position="19"/>
        <end position="175"/>
    </location>
</feature>
<keyword evidence="3" id="KW-0238">DNA-binding</keyword>
<gene>
    <name evidence="5" type="ORF">Lste_2933</name>
</gene>
<evidence type="ECO:0000256" key="3">
    <source>
        <dbReference type="ARBA" id="ARBA00023125"/>
    </source>
</evidence>
<protein>
    <submittedName>
        <fullName evidence="5">EcoKI restriction-modification system protein HsdS</fullName>
    </submittedName>
</protein>
<name>A0A0W0ZC93_9GAMM</name>
<dbReference type="GO" id="GO:0003677">
    <property type="term" value="F:DNA binding"/>
    <property type="evidence" value="ECO:0007669"/>
    <property type="project" value="UniProtKB-KW"/>
</dbReference>
<feature type="domain" description="Type I restriction modification DNA specificity" evidence="4">
    <location>
        <begin position="246"/>
        <end position="424"/>
    </location>
</feature>
<dbReference type="InterPro" id="IPR051212">
    <property type="entry name" value="Type-I_RE_S_subunit"/>
</dbReference>
<evidence type="ECO:0000256" key="2">
    <source>
        <dbReference type="ARBA" id="ARBA00022747"/>
    </source>
</evidence>
<dbReference type="InterPro" id="IPR000055">
    <property type="entry name" value="Restrct_endonuc_typeI_TRD"/>
</dbReference>
<dbReference type="PATRIC" id="fig|947033.5.peg.3107"/>
<evidence type="ECO:0000259" key="4">
    <source>
        <dbReference type="Pfam" id="PF01420"/>
    </source>
</evidence>
<comment type="similarity">
    <text evidence="1">Belongs to the type-I restriction system S methylase family.</text>
</comment>
<comment type="caution">
    <text evidence="5">The sequence shown here is derived from an EMBL/GenBank/DDBJ whole genome shotgun (WGS) entry which is preliminary data.</text>
</comment>
<dbReference type="RefSeq" id="WP_058511787.1">
    <property type="nucleotide sequence ID" value="NZ_LNYY01000021.1"/>
</dbReference>
<dbReference type="CDD" id="cd17282">
    <property type="entry name" value="RMtype1_S_Eco16444ORF1681_TRD1-CR1_like"/>
    <property type="match status" value="1"/>
</dbReference>
<dbReference type="PANTHER" id="PTHR43140:SF1">
    <property type="entry name" value="TYPE I RESTRICTION ENZYME ECOKI SPECIFICITY SUBUNIT"/>
    <property type="match status" value="1"/>
</dbReference>
<dbReference type="EMBL" id="LNYY01000021">
    <property type="protein sequence ID" value="KTD66727.1"/>
    <property type="molecule type" value="Genomic_DNA"/>
</dbReference>
<dbReference type="SUPFAM" id="SSF116734">
    <property type="entry name" value="DNA methylase specificity domain"/>
    <property type="match status" value="2"/>
</dbReference>
<evidence type="ECO:0000256" key="1">
    <source>
        <dbReference type="ARBA" id="ARBA00010923"/>
    </source>
</evidence>